<gene>
    <name evidence="1" type="ORF">ES319_D05G312000v1</name>
</gene>
<reference evidence="2" key="1">
    <citation type="journal article" date="2020" name="Nat. Genet.">
        <title>Genomic diversifications of five Gossypium allopolyploid species and their impact on cotton improvement.</title>
        <authorList>
            <person name="Chen Z.J."/>
            <person name="Sreedasyam A."/>
            <person name="Ando A."/>
            <person name="Song Q."/>
            <person name="De Santiago L.M."/>
            <person name="Hulse-Kemp A.M."/>
            <person name="Ding M."/>
            <person name="Ye W."/>
            <person name="Kirkbride R.C."/>
            <person name="Jenkins J."/>
            <person name="Plott C."/>
            <person name="Lovell J."/>
            <person name="Lin Y.M."/>
            <person name="Vaughn R."/>
            <person name="Liu B."/>
            <person name="Simpson S."/>
            <person name="Scheffler B.E."/>
            <person name="Wen L."/>
            <person name="Saski C.A."/>
            <person name="Grover C.E."/>
            <person name="Hu G."/>
            <person name="Conover J.L."/>
            <person name="Carlson J.W."/>
            <person name="Shu S."/>
            <person name="Boston L.B."/>
            <person name="Williams M."/>
            <person name="Peterson D.G."/>
            <person name="McGee K."/>
            <person name="Jones D.C."/>
            <person name="Wendel J.F."/>
            <person name="Stelly D.M."/>
            <person name="Grimwood J."/>
            <person name="Schmutz J."/>
        </authorList>
    </citation>
    <scope>NUCLEOTIDE SEQUENCE [LARGE SCALE GENOMIC DNA]</scope>
    <source>
        <strain evidence="2">cv. 3-79</strain>
    </source>
</reference>
<name>A0A5J5RJS8_GOSBA</name>
<organism evidence="1 2">
    <name type="scientific">Gossypium barbadense</name>
    <name type="common">Sea Island cotton</name>
    <name type="synonym">Hibiscus barbadensis</name>
    <dbReference type="NCBI Taxonomy" id="3634"/>
    <lineage>
        <taxon>Eukaryota</taxon>
        <taxon>Viridiplantae</taxon>
        <taxon>Streptophyta</taxon>
        <taxon>Embryophyta</taxon>
        <taxon>Tracheophyta</taxon>
        <taxon>Spermatophyta</taxon>
        <taxon>Magnoliopsida</taxon>
        <taxon>eudicotyledons</taxon>
        <taxon>Gunneridae</taxon>
        <taxon>Pentapetalae</taxon>
        <taxon>rosids</taxon>
        <taxon>malvids</taxon>
        <taxon>Malvales</taxon>
        <taxon>Malvaceae</taxon>
        <taxon>Malvoideae</taxon>
        <taxon>Gossypium</taxon>
    </lineage>
</organism>
<accession>A0A5J5RJS8</accession>
<dbReference type="EMBL" id="CM018219">
    <property type="protein sequence ID" value="KAB2031558.1"/>
    <property type="molecule type" value="Genomic_DNA"/>
</dbReference>
<protein>
    <submittedName>
        <fullName evidence="1">Uncharacterized protein</fullName>
    </submittedName>
</protein>
<dbReference type="AlphaFoldDB" id="A0A5J5RJS8"/>
<keyword evidence="2" id="KW-1185">Reference proteome</keyword>
<dbReference type="Proteomes" id="UP000327439">
    <property type="component" value="Chromosome D05"/>
</dbReference>
<proteinExistence type="predicted"/>
<evidence type="ECO:0000313" key="2">
    <source>
        <dbReference type="Proteomes" id="UP000327439"/>
    </source>
</evidence>
<evidence type="ECO:0000313" key="1">
    <source>
        <dbReference type="EMBL" id="KAB2031558.1"/>
    </source>
</evidence>
<sequence length="60" mass="7107">MYIGKPRDEARMVRPRERRTWERQGTLGFPDVFFLIFGPNWANLDFGPWAGYCNWASRLG</sequence>